<protein>
    <submittedName>
        <fullName evidence="2">Uncharacterized protein</fullName>
    </submittedName>
</protein>
<dbReference type="EMBL" id="MU003836">
    <property type="protein sequence ID" value="KAF2717779.1"/>
    <property type="molecule type" value="Genomic_DNA"/>
</dbReference>
<name>A0A9P4UKS7_9PEZI</name>
<proteinExistence type="predicted"/>
<sequence>MCVSPLLAISRGQWLAVPCFSTPRQGSRDSIHHLNPTWFFFSHVARPEAESSPHHAMPVRQRQARINSRPASTQSALSSALGTARILPNLMPGPETTDQAMGARRRHDAEIRKPCQHHLEECKDTPSPILAVYMQPTHNPQRSPSLFLSLCAHSCCPCVVINLAAGKVASPSNGRRAMCHSLTDGS</sequence>
<evidence type="ECO:0000313" key="3">
    <source>
        <dbReference type="Proteomes" id="UP000799441"/>
    </source>
</evidence>
<evidence type="ECO:0000256" key="1">
    <source>
        <dbReference type="SAM" id="MobiDB-lite"/>
    </source>
</evidence>
<feature type="region of interest" description="Disordered" evidence="1">
    <location>
        <begin position="87"/>
        <end position="106"/>
    </location>
</feature>
<organism evidence="2 3">
    <name type="scientific">Polychaeton citri CBS 116435</name>
    <dbReference type="NCBI Taxonomy" id="1314669"/>
    <lineage>
        <taxon>Eukaryota</taxon>
        <taxon>Fungi</taxon>
        <taxon>Dikarya</taxon>
        <taxon>Ascomycota</taxon>
        <taxon>Pezizomycotina</taxon>
        <taxon>Dothideomycetes</taxon>
        <taxon>Dothideomycetidae</taxon>
        <taxon>Capnodiales</taxon>
        <taxon>Capnodiaceae</taxon>
        <taxon>Polychaeton</taxon>
    </lineage>
</organism>
<evidence type="ECO:0000313" key="2">
    <source>
        <dbReference type="EMBL" id="KAF2717779.1"/>
    </source>
</evidence>
<dbReference type="AlphaFoldDB" id="A0A9P4UKS7"/>
<comment type="caution">
    <text evidence="2">The sequence shown here is derived from an EMBL/GenBank/DDBJ whole genome shotgun (WGS) entry which is preliminary data.</text>
</comment>
<keyword evidence="3" id="KW-1185">Reference proteome</keyword>
<accession>A0A9P4UKS7</accession>
<dbReference type="Proteomes" id="UP000799441">
    <property type="component" value="Unassembled WGS sequence"/>
</dbReference>
<gene>
    <name evidence="2" type="ORF">K431DRAFT_148629</name>
</gene>
<reference evidence="2" key="1">
    <citation type="journal article" date="2020" name="Stud. Mycol.">
        <title>101 Dothideomycetes genomes: a test case for predicting lifestyles and emergence of pathogens.</title>
        <authorList>
            <person name="Haridas S."/>
            <person name="Albert R."/>
            <person name="Binder M."/>
            <person name="Bloem J."/>
            <person name="Labutti K."/>
            <person name="Salamov A."/>
            <person name="Andreopoulos B."/>
            <person name="Baker S."/>
            <person name="Barry K."/>
            <person name="Bills G."/>
            <person name="Bluhm B."/>
            <person name="Cannon C."/>
            <person name="Castanera R."/>
            <person name="Culley D."/>
            <person name="Daum C."/>
            <person name="Ezra D."/>
            <person name="Gonzalez J."/>
            <person name="Henrissat B."/>
            <person name="Kuo A."/>
            <person name="Liang C."/>
            <person name="Lipzen A."/>
            <person name="Lutzoni F."/>
            <person name="Magnuson J."/>
            <person name="Mondo S."/>
            <person name="Nolan M."/>
            <person name="Ohm R."/>
            <person name="Pangilinan J."/>
            <person name="Park H.-J."/>
            <person name="Ramirez L."/>
            <person name="Alfaro M."/>
            <person name="Sun H."/>
            <person name="Tritt A."/>
            <person name="Yoshinaga Y."/>
            <person name="Zwiers L.-H."/>
            <person name="Turgeon B."/>
            <person name="Goodwin S."/>
            <person name="Spatafora J."/>
            <person name="Crous P."/>
            <person name="Grigoriev I."/>
        </authorList>
    </citation>
    <scope>NUCLEOTIDE SEQUENCE</scope>
    <source>
        <strain evidence="2">CBS 116435</strain>
    </source>
</reference>